<feature type="domain" description="KARI N-terminal Rossmann" evidence="2">
    <location>
        <begin position="6"/>
        <end position="111"/>
    </location>
</feature>
<dbReference type="GO" id="GO:0008977">
    <property type="term" value="F:prephenate dehydrogenase (NAD+) activity"/>
    <property type="evidence" value="ECO:0007669"/>
    <property type="project" value="TreeGrafter"/>
</dbReference>
<feature type="domain" description="Phosphogluconate dehydrogenase (decarboxylating) C-terminal" evidence="3">
    <location>
        <begin position="123"/>
        <end position="268"/>
    </location>
</feature>
<dbReference type="EMBL" id="DTFV01000138">
    <property type="protein sequence ID" value="HGI31569.1"/>
    <property type="molecule type" value="Genomic_DNA"/>
</dbReference>
<dbReference type="GO" id="GO:0070403">
    <property type="term" value="F:NAD+ binding"/>
    <property type="evidence" value="ECO:0007669"/>
    <property type="project" value="TreeGrafter"/>
</dbReference>
<accession>A0A7V3YI82</accession>
<dbReference type="InterPro" id="IPR013116">
    <property type="entry name" value="KARI_N"/>
</dbReference>
<dbReference type="InterPro" id="IPR031663">
    <property type="entry name" value="PGDH_C"/>
</dbReference>
<keyword evidence="1" id="KW-0560">Oxidoreductase</keyword>
<dbReference type="Gene3D" id="3.40.50.720">
    <property type="entry name" value="NAD(P)-binding Rossmann-like Domain"/>
    <property type="match status" value="1"/>
</dbReference>
<evidence type="ECO:0000256" key="1">
    <source>
        <dbReference type="ARBA" id="ARBA00023002"/>
    </source>
</evidence>
<comment type="caution">
    <text evidence="4">The sequence shown here is derived from an EMBL/GenBank/DDBJ whole genome shotgun (WGS) entry which is preliminary data.</text>
</comment>
<dbReference type="AlphaFoldDB" id="A0A7V3YI82"/>
<dbReference type="PANTHER" id="PTHR21363">
    <property type="entry name" value="PREPHENATE DEHYDROGENASE"/>
    <property type="match status" value="1"/>
</dbReference>
<dbReference type="InterPro" id="IPR037161">
    <property type="entry name" value="Semialdehyde_DH-like_C"/>
</dbReference>
<dbReference type="SUPFAM" id="SSF51735">
    <property type="entry name" value="NAD(P)-binding Rossmann-fold domains"/>
    <property type="match status" value="1"/>
</dbReference>
<evidence type="ECO:0000259" key="2">
    <source>
        <dbReference type="Pfam" id="PF07991"/>
    </source>
</evidence>
<dbReference type="Gene3D" id="1.10.3640.10">
    <property type="entry name" value="Semialdehyde dehydrogenase-like, C-terminal"/>
    <property type="match status" value="1"/>
</dbReference>
<proteinExistence type="predicted"/>
<dbReference type="PANTHER" id="PTHR21363:SF0">
    <property type="entry name" value="PREPHENATE DEHYDROGENASE [NADP(+)]"/>
    <property type="match status" value="1"/>
</dbReference>
<protein>
    <submittedName>
        <fullName evidence="4">Oxidoreductase</fullName>
    </submittedName>
</protein>
<dbReference type="InterPro" id="IPR036291">
    <property type="entry name" value="NAD(P)-bd_dom_sf"/>
</dbReference>
<dbReference type="GO" id="GO:0006571">
    <property type="term" value="P:tyrosine biosynthetic process"/>
    <property type="evidence" value="ECO:0007669"/>
    <property type="project" value="TreeGrafter"/>
</dbReference>
<reference evidence="4" key="1">
    <citation type="journal article" date="2020" name="mSystems">
        <title>Genome- and Community-Level Interaction Insights into Carbon Utilization and Element Cycling Functions of Hydrothermarchaeota in Hydrothermal Sediment.</title>
        <authorList>
            <person name="Zhou Z."/>
            <person name="Liu Y."/>
            <person name="Xu W."/>
            <person name="Pan J."/>
            <person name="Luo Z.H."/>
            <person name="Li M."/>
        </authorList>
    </citation>
    <scope>NUCLEOTIDE SEQUENCE [LARGE SCALE GENOMIC DNA]</scope>
    <source>
        <strain evidence="4">SpSt-747</strain>
    </source>
</reference>
<gene>
    <name evidence="4" type="ORF">ENV30_09750</name>
</gene>
<sequence>MNTLGITIMGAAGKMGRRITEKLSQENLRLFLCEKGEKGIQYLLAKGLQPVPQEEAIPQSDLVIMAIPDRNLEEVSREVVPLMKKGGTMLYLDATVPYFGNVMLRDDCTFVAAHPCHPPLFGEEEHPEARRDFFGGIAKQDVVIALIQGEEAKLAMAQDICAKIFAPVRNIHRISLEQMAILEPILAEVVAVPAIYIIKEAIDEAVKRGVPEDAALAFMLGHVRIDLAILLGGADIEFSDACKVALKRGYELLFRPDWKKVFEPGIAKSIALEMMQK</sequence>
<dbReference type="Pfam" id="PF16896">
    <property type="entry name" value="PGDH_C"/>
    <property type="match status" value="1"/>
</dbReference>
<dbReference type="Pfam" id="PF07991">
    <property type="entry name" value="KARI_N"/>
    <property type="match status" value="1"/>
</dbReference>
<name>A0A7V3YI82_9BACT</name>
<organism evidence="4">
    <name type="scientific">Candidatus Caldatribacterium californiense</name>
    <dbReference type="NCBI Taxonomy" id="1454726"/>
    <lineage>
        <taxon>Bacteria</taxon>
        <taxon>Pseudomonadati</taxon>
        <taxon>Atribacterota</taxon>
        <taxon>Atribacteria</taxon>
        <taxon>Atribacterales</taxon>
        <taxon>Candidatus Caldatribacteriaceae</taxon>
        <taxon>Candidatus Caldatribacterium</taxon>
    </lineage>
</organism>
<evidence type="ECO:0000259" key="3">
    <source>
        <dbReference type="Pfam" id="PF16896"/>
    </source>
</evidence>
<evidence type="ECO:0000313" key="4">
    <source>
        <dbReference type="EMBL" id="HGI31569.1"/>
    </source>
</evidence>
<dbReference type="InterPro" id="IPR050812">
    <property type="entry name" value="Preph/Arog_dehydrog"/>
</dbReference>